<dbReference type="OrthoDB" id="9792692at2"/>
<dbReference type="InterPro" id="IPR036291">
    <property type="entry name" value="NAD(P)-bd_dom_sf"/>
</dbReference>
<dbReference type="InterPro" id="IPR022893">
    <property type="entry name" value="Shikimate_DH_fam"/>
</dbReference>
<protein>
    <submittedName>
        <fullName evidence="4">Shikimate dehydrogenase</fullName>
    </submittedName>
</protein>
<dbReference type="NCBIfam" id="NF009202">
    <property type="entry name" value="PRK12550.1"/>
    <property type="match status" value="1"/>
</dbReference>
<evidence type="ECO:0000313" key="5">
    <source>
        <dbReference type="Proteomes" id="UP000029499"/>
    </source>
</evidence>
<dbReference type="SUPFAM" id="SSF51735">
    <property type="entry name" value="NAD(P)-binding Rossmann-fold domains"/>
    <property type="match status" value="1"/>
</dbReference>
<dbReference type="Proteomes" id="UP000029499">
    <property type="component" value="Chromosome"/>
</dbReference>
<dbReference type="Gene3D" id="3.40.50.720">
    <property type="entry name" value="NAD(P)-binding Rossmann-like Domain"/>
    <property type="match status" value="1"/>
</dbReference>
<proteinExistence type="predicted"/>
<name>A0A089YLI0_9PSED</name>
<keyword evidence="2" id="KW-0560">Oxidoreductase</keyword>
<dbReference type="GO" id="GO:0050661">
    <property type="term" value="F:NADP binding"/>
    <property type="evidence" value="ECO:0007669"/>
    <property type="project" value="TreeGrafter"/>
</dbReference>
<dbReference type="RefSeq" id="WP_043186224.1">
    <property type="nucleotide sequence ID" value="NZ_CP009533.1"/>
</dbReference>
<dbReference type="eggNOG" id="COG0169">
    <property type="taxonomic scope" value="Bacteria"/>
</dbReference>
<evidence type="ECO:0000259" key="3">
    <source>
        <dbReference type="Pfam" id="PF08501"/>
    </source>
</evidence>
<dbReference type="CDD" id="cd01065">
    <property type="entry name" value="NAD_bind_Shikimate_DH"/>
    <property type="match status" value="1"/>
</dbReference>
<keyword evidence="5" id="KW-1185">Reference proteome</keyword>
<dbReference type="HOGENOM" id="CLU_044063_3_0_6"/>
<dbReference type="GO" id="GO:0004764">
    <property type="term" value="F:shikimate 3-dehydrogenase (NADP+) activity"/>
    <property type="evidence" value="ECO:0007669"/>
    <property type="project" value="InterPro"/>
</dbReference>
<dbReference type="InterPro" id="IPR013708">
    <property type="entry name" value="Shikimate_DH-bd_N"/>
</dbReference>
<dbReference type="GO" id="GO:0005829">
    <property type="term" value="C:cytosol"/>
    <property type="evidence" value="ECO:0007669"/>
    <property type="project" value="TreeGrafter"/>
</dbReference>
<sequence>MSIAPNRDTILCMSLAARPGTFGVRFHNHLYDQLGLDYYYKAMTTDDLPAAVGGIRALGIRGCGVSMPFKEACIPLVDELDASASAIDSINTIVNDNGHLKAYNTDYLAIRQLLDKHAVDPQTSFALRGSGGMAKAVASAMRDAGMSNGLIIARNYETGRALADSCGYPWQAELGDSRPQLLVNVTPIGMSGGDQAQELSFERAAIEAAQQVLDVVALPWQTPLITAALELGKPVITGLEVIAIQALEQFVLYTGVRPTAEQVCLATEYARG</sequence>
<dbReference type="GO" id="GO:0009423">
    <property type="term" value="P:chorismate biosynthetic process"/>
    <property type="evidence" value="ECO:0007669"/>
    <property type="project" value="TreeGrafter"/>
</dbReference>
<dbReference type="PANTHER" id="PTHR21089">
    <property type="entry name" value="SHIKIMATE DEHYDROGENASE"/>
    <property type="match status" value="1"/>
</dbReference>
<evidence type="ECO:0000256" key="1">
    <source>
        <dbReference type="ARBA" id="ARBA00022857"/>
    </source>
</evidence>
<dbReference type="STRING" id="216142.LT40_02840"/>
<dbReference type="AlphaFoldDB" id="A0A089YLI0"/>
<feature type="domain" description="Shikimate dehydrogenase substrate binding N-terminal" evidence="3">
    <location>
        <begin position="26"/>
        <end position="93"/>
    </location>
</feature>
<evidence type="ECO:0000256" key="2">
    <source>
        <dbReference type="ARBA" id="ARBA00023002"/>
    </source>
</evidence>
<dbReference type="GO" id="GO:0019632">
    <property type="term" value="P:shikimate metabolic process"/>
    <property type="evidence" value="ECO:0007669"/>
    <property type="project" value="TreeGrafter"/>
</dbReference>
<dbReference type="KEGG" id="prh:LT40_02840"/>
<accession>A0A089YLI0</accession>
<dbReference type="InterPro" id="IPR046346">
    <property type="entry name" value="Aminoacid_DH-like_N_sf"/>
</dbReference>
<evidence type="ECO:0000313" key="4">
    <source>
        <dbReference type="EMBL" id="AIS16394.1"/>
    </source>
</evidence>
<dbReference type="Gene3D" id="3.40.50.10860">
    <property type="entry name" value="Leucine Dehydrogenase, chain A, domain 1"/>
    <property type="match status" value="1"/>
</dbReference>
<reference evidence="4 5" key="1">
    <citation type="journal article" date="2015" name="J. Biotechnol.">
        <title>Complete genome sequence of Pseudomonas rhizosphaerae IH5T (=DSM 16299T), a phosphate-solubilizing rhizobacterium for bacterial biofertilizer.</title>
        <authorList>
            <person name="Kwak Y."/>
            <person name="Jung B.K."/>
            <person name="Shin J.H."/>
        </authorList>
    </citation>
    <scope>NUCLEOTIDE SEQUENCE [LARGE SCALE GENOMIC DNA]</scope>
    <source>
        <strain evidence="4">DSM 16299</strain>
    </source>
</reference>
<dbReference type="SUPFAM" id="SSF53223">
    <property type="entry name" value="Aminoacid dehydrogenase-like, N-terminal domain"/>
    <property type="match status" value="1"/>
</dbReference>
<dbReference type="Pfam" id="PF08501">
    <property type="entry name" value="Shikimate_dh_N"/>
    <property type="match status" value="1"/>
</dbReference>
<keyword evidence="1" id="KW-0521">NADP</keyword>
<dbReference type="EMBL" id="CP009533">
    <property type="protein sequence ID" value="AIS16394.1"/>
    <property type="molecule type" value="Genomic_DNA"/>
</dbReference>
<gene>
    <name evidence="4" type="ORF">LT40_02840</name>
</gene>
<organism evidence="4 5">
    <name type="scientific">Pseudomonas rhizosphaerae</name>
    <dbReference type="NCBI Taxonomy" id="216142"/>
    <lineage>
        <taxon>Bacteria</taxon>
        <taxon>Pseudomonadati</taxon>
        <taxon>Pseudomonadota</taxon>
        <taxon>Gammaproteobacteria</taxon>
        <taxon>Pseudomonadales</taxon>
        <taxon>Pseudomonadaceae</taxon>
        <taxon>Pseudomonas</taxon>
    </lineage>
</organism>
<dbReference type="PANTHER" id="PTHR21089:SF9">
    <property type="entry name" value="SHIKIMATE DEHYDROGENASE-LIKE PROTEIN HI_0607"/>
    <property type="match status" value="1"/>
</dbReference>